<evidence type="ECO:0000313" key="2">
    <source>
        <dbReference type="EMBL" id="MCV7169566.1"/>
    </source>
</evidence>
<evidence type="ECO:0008006" key="4">
    <source>
        <dbReference type="Google" id="ProtNLM"/>
    </source>
</evidence>
<organism evidence="2 3">
    <name type="scientific">[Mycobacterium] manitobense</name>
    <dbReference type="NCBI Taxonomy" id="190147"/>
    <lineage>
        <taxon>Bacteria</taxon>
        <taxon>Bacillati</taxon>
        <taxon>Actinomycetota</taxon>
        <taxon>Actinomycetes</taxon>
        <taxon>Mycobacteriales</taxon>
        <taxon>Mycobacteriaceae</taxon>
        <taxon>Mycolicibacterium</taxon>
    </lineage>
</organism>
<evidence type="ECO:0000313" key="3">
    <source>
        <dbReference type="Proteomes" id="UP001140293"/>
    </source>
</evidence>
<feature type="chain" id="PRO_5040737036" description="LppX_LprAFG lipoprotein" evidence="1">
    <location>
        <begin position="27"/>
        <end position="204"/>
    </location>
</feature>
<accession>A0A9X2YLT9</accession>
<name>A0A9X2YLT9_9MYCO</name>
<feature type="signal peptide" evidence="1">
    <location>
        <begin position="1"/>
        <end position="26"/>
    </location>
</feature>
<reference evidence="2" key="1">
    <citation type="submission" date="2020-07" db="EMBL/GenBank/DDBJ databases">
        <authorList>
            <person name="Pettersson B.M.F."/>
            <person name="Behra P.R.K."/>
            <person name="Ramesh M."/>
            <person name="Das S."/>
            <person name="Dasgupta S."/>
            <person name="Kirsebom L.A."/>
        </authorList>
    </citation>
    <scope>NUCLEOTIDE SEQUENCE</scope>
    <source>
        <strain evidence="2">DSM 44615</strain>
    </source>
</reference>
<dbReference type="AlphaFoldDB" id="A0A9X2YLT9"/>
<proteinExistence type="predicted"/>
<dbReference type="EMBL" id="JACKSJ010000051">
    <property type="protein sequence ID" value="MCV7169566.1"/>
    <property type="molecule type" value="Genomic_DNA"/>
</dbReference>
<comment type="caution">
    <text evidence="2">The sequence shown here is derived from an EMBL/GenBank/DDBJ whole genome shotgun (WGS) entry which is preliminary data.</text>
</comment>
<sequence>MKATRIGIAVTTAVLAISALSGCSKATEIRDVAAQAAEQVVTSGTEKITQAAAGGDLFTAEGIDAAYAAVSEKVGADPMQVVEVTIISGVLTVQAIDPNAPTELNQWSYTAGVVGPSRPVDYGDDVEALGENLFSVNEVETGAIAAAVDGAVTMSAIPGGEVQSVIIKRNIPFDPSVTMFINVEGERSSKQVRADVSGTITDVV</sequence>
<dbReference type="Proteomes" id="UP001140293">
    <property type="component" value="Unassembled WGS sequence"/>
</dbReference>
<evidence type="ECO:0000256" key="1">
    <source>
        <dbReference type="SAM" id="SignalP"/>
    </source>
</evidence>
<dbReference type="PROSITE" id="PS51257">
    <property type="entry name" value="PROKAR_LIPOPROTEIN"/>
    <property type="match status" value="1"/>
</dbReference>
<reference evidence="2" key="2">
    <citation type="journal article" date="2022" name="BMC Genomics">
        <title>Comparative genome analysis of mycobacteria focusing on tRNA and non-coding RNA.</title>
        <authorList>
            <person name="Behra P.R.K."/>
            <person name="Pettersson B.M.F."/>
            <person name="Ramesh M."/>
            <person name="Das S."/>
            <person name="Dasgupta S."/>
            <person name="Kirsebom L.A."/>
        </authorList>
    </citation>
    <scope>NUCLEOTIDE SEQUENCE</scope>
    <source>
        <strain evidence="2">DSM 44615</strain>
    </source>
</reference>
<keyword evidence="3" id="KW-1185">Reference proteome</keyword>
<gene>
    <name evidence="2" type="ORF">H7I41_06485</name>
</gene>
<protein>
    <recommendedName>
        <fullName evidence="4">LppX_LprAFG lipoprotein</fullName>
    </recommendedName>
</protein>
<keyword evidence="1" id="KW-0732">Signal</keyword>
<dbReference type="RefSeq" id="WP_264011762.1">
    <property type="nucleotide sequence ID" value="NZ_JACKSJ010000051.1"/>
</dbReference>